<dbReference type="PANTHER" id="PTHR30429">
    <property type="entry name" value="D-METHIONINE-BINDING LIPOPROTEIN METQ"/>
    <property type="match status" value="1"/>
</dbReference>
<evidence type="ECO:0000313" key="9">
    <source>
        <dbReference type="Proteomes" id="UP000247696"/>
    </source>
</evidence>
<dbReference type="RefSeq" id="WP_110481077.1">
    <property type="nucleotide sequence ID" value="NZ_CP024988.1"/>
</dbReference>
<evidence type="ECO:0000256" key="5">
    <source>
        <dbReference type="ARBA" id="ARBA00023139"/>
    </source>
</evidence>
<comment type="subcellular location">
    <subcellularLocation>
        <location evidence="1">Membrane</location>
        <topology evidence="1">Lipid-anchor</topology>
    </subcellularLocation>
</comment>
<organism evidence="8 9">
    <name type="scientific">Corynebacterium provencense</name>
    <dbReference type="NCBI Taxonomy" id="1737425"/>
    <lineage>
        <taxon>Bacteria</taxon>
        <taxon>Bacillati</taxon>
        <taxon>Actinomycetota</taxon>
        <taxon>Actinomycetes</taxon>
        <taxon>Mycobacteriales</taxon>
        <taxon>Corynebacteriaceae</taxon>
        <taxon>Corynebacterium</taxon>
    </lineage>
</organism>
<dbReference type="Pfam" id="PF03180">
    <property type="entry name" value="Lipoprotein_9"/>
    <property type="match status" value="1"/>
</dbReference>
<keyword evidence="5" id="KW-0564">Palmitate</keyword>
<dbReference type="PANTHER" id="PTHR30429:SF3">
    <property type="entry name" value="LIPOPROTEIN"/>
    <property type="match status" value="1"/>
</dbReference>
<keyword evidence="9" id="KW-1185">Reference proteome</keyword>
<dbReference type="OrthoDB" id="9812878at2"/>
<dbReference type="AlphaFoldDB" id="A0A2Z3YSF1"/>
<evidence type="ECO:0000256" key="2">
    <source>
        <dbReference type="ARBA" id="ARBA00008973"/>
    </source>
</evidence>
<protein>
    <submittedName>
        <fullName evidence="8">D-methionine-binding lipoprotein MetQ</fullName>
    </submittedName>
</protein>
<dbReference type="EMBL" id="CP024988">
    <property type="protein sequence ID" value="AWT25504.1"/>
    <property type="molecule type" value="Genomic_DNA"/>
</dbReference>
<accession>A0A2Z3YSF1</accession>
<dbReference type="KEGG" id="cpre:Csp1_06940"/>
<dbReference type="Gene3D" id="3.40.190.10">
    <property type="entry name" value="Periplasmic binding protein-like II"/>
    <property type="match status" value="2"/>
</dbReference>
<evidence type="ECO:0000256" key="3">
    <source>
        <dbReference type="ARBA" id="ARBA00022729"/>
    </source>
</evidence>
<feature type="signal peptide" evidence="7">
    <location>
        <begin position="1"/>
        <end position="29"/>
    </location>
</feature>
<name>A0A2Z3YSF1_9CORY</name>
<reference evidence="9" key="1">
    <citation type="submission" date="2017-11" db="EMBL/GenBank/DDBJ databases">
        <title>Otitis media/interna in a cat caused by the recently described species Corynebacterium provencense.</title>
        <authorList>
            <person name="Kittl S."/>
            <person name="Brodard I."/>
            <person name="Rychener L."/>
            <person name="Jores J."/>
            <person name="Roosje P."/>
            <person name="Gobeli Brawand S."/>
        </authorList>
    </citation>
    <scope>NUCLEOTIDE SEQUENCE [LARGE SCALE GENOMIC DNA]</scope>
    <source>
        <strain evidence="9">17KM38</strain>
    </source>
</reference>
<evidence type="ECO:0000256" key="4">
    <source>
        <dbReference type="ARBA" id="ARBA00023136"/>
    </source>
</evidence>
<feature type="chain" id="PRO_5016247136" evidence="7">
    <location>
        <begin position="30"/>
        <end position="296"/>
    </location>
</feature>
<dbReference type="PROSITE" id="PS51257">
    <property type="entry name" value="PROKAR_LIPOPROTEIN"/>
    <property type="match status" value="1"/>
</dbReference>
<proteinExistence type="inferred from homology"/>
<dbReference type="Proteomes" id="UP000247696">
    <property type="component" value="Chromosome"/>
</dbReference>
<keyword evidence="3 7" id="KW-0732">Signal</keyword>
<evidence type="ECO:0000313" key="8">
    <source>
        <dbReference type="EMBL" id="AWT25504.1"/>
    </source>
</evidence>
<sequence length="296" mass="31921">MHIRHTPLFRKAAAVAVTLGLAAGITACASDGSDDDVITIGSTEADKSQWKVFQEKAKAAGLNVEVKGFTDYNTPNQALSEDELDVNQFQHLLFLANYNVNSDADLVPFGATEIFPLGLYFKDGSTVADVEKAGEVVIPNDPTNQGRAINVLVQAGLVTLSKDGLLTPTPADVDTAKSKVKITAVDASQTVAGYQDGKPAVINNNFLEGAEVTAQEAVFKDDPSKPEAQPYINVWVTTADRKDDENYRKLVEIFHDPEVQEAVQNDTNGSAVEVNNSAEELQQILTDTEAKIKEQN</sequence>
<dbReference type="InterPro" id="IPR004872">
    <property type="entry name" value="Lipoprotein_NlpA"/>
</dbReference>
<evidence type="ECO:0000256" key="6">
    <source>
        <dbReference type="ARBA" id="ARBA00023288"/>
    </source>
</evidence>
<evidence type="ECO:0000256" key="1">
    <source>
        <dbReference type="ARBA" id="ARBA00004635"/>
    </source>
</evidence>
<dbReference type="GO" id="GO:0016020">
    <property type="term" value="C:membrane"/>
    <property type="evidence" value="ECO:0007669"/>
    <property type="project" value="UniProtKB-SubCell"/>
</dbReference>
<gene>
    <name evidence="8" type="primary">metQ</name>
    <name evidence="8" type="ORF">Csp1_06940</name>
</gene>
<keyword evidence="4" id="KW-0472">Membrane</keyword>
<keyword evidence="6 8" id="KW-0449">Lipoprotein</keyword>
<comment type="similarity">
    <text evidence="2">Belongs to the NlpA lipoprotein family.</text>
</comment>
<dbReference type="SUPFAM" id="SSF53850">
    <property type="entry name" value="Periplasmic binding protein-like II"/>
    <property type="match status" value="1"/>
</dbReference>
<evidence type="ECO:0000256" key="7">
    <source>
        <dbReference type="SAM" id="SignalP"/>
    </source>
</evidence>